<evidence type="ECO:0000313" key="2">
    <source>
        <dbReference type="Proteomes" id="UP000002363"/>
    </source>
</evidence>
<dbReference type="OrthoDB" id="9896788at2"/>
<organism evidence="1 2">
    <name type="scientific">Enterobacter cloacae subsp. cloacae (strain ATCC 13047 / DSM 30054 / NBRC 13535 / NCTC 10005 / WDCM 00083 / NCDC 279-56)</name>
    <dbReference type="NCBI Taxonomy" id="716541"/>
    <lineage>
        <taxon>Bacteria</taxon>
        <taxon>Pseudomonadati</taxon>
        <taxon>Pseudomonadota</taxon>
        <taxon>Gammaproteobacteria</taxon>
        <taxon>Enterobacterales</taxon>
        <taxon>Enterobacteriaceae</taxon>
        <taxon>Enterobacter</taxon>
        <taxon>Enterobacter cloacae complex</taxon>
    </lineage>
</organism>
<sequence length="122" mass="13780">MTIQPYVCTDPEIIALREKMAALVKTHDLPVFDFNVKAEIPARNVLLKACESLDKILNELIANTDITAKSAFCAKVSSYANKIDYCLSYYHRMSPPLSVAYRPMQFRIAWYAEQSKNSVVTG</sequence>
<dbReference type="EMBL" id="CP001920">
    <property type="protein sequence ID" value="ADF64993.1"/>
    <property type="molecule type" value="Genomic_DNA"/>
</dbReference>
<gene>
    <name evidence="1" type="ordered locus">ECL_B031</name>
</gene>
<geneLocation type="plasmid" evidence="1 2">
    <name>pECL_B</name>
</geneLocation>
<accession>A0A0H3CUW4</accession>
<dbReference type="HOGENOM" id="CLU_2023221_0_0_6"/>
<dbReference type="KEGG" id="enc:ECL_B031"/>
<keyword evidence="1" id="KW-0614">Plasmid</keyword>
<evidence type="ECO:0000313" key="1">
    <source>
        <dbReference type="EMBL" id="ADF64993.1"/>
    </source>
</evidence>
<dbReference type="PATRIC" id="fig|716541.4.peg.246"/>
<dbReference type="Proteomes" id="UP000002363">
    <property type="component" value="Plasmid pECL_B"/>
</dbReference>
<reference evidence="1 2" key="1">
    <citation type="journal article" date="2010" name="J. Bacteriol.">
        <title>Complete genome sequence of Enterobacter cloacae subsp. cloacae type strain ATCC 13047.</title>
        <authorList>
            <person name="Ren Y."/>
            <person name="Ren Y."/>
            <person name="Zhou Z."/>
            <person name="Guo X."/>
            <person name="Li Y."/>
            <person name="Feng L."/>
            <person name="Wang L."/>
        </authorList>
    </citation>
    <scope>NUCLEOTIDE SEQUENCE [LARGE SCALE GENOMIC DNA]</scope>
    <source>
        <strain evidence="2">ATCC 13047 / DSM 30054 / NBRC 13535 / NCTC 10005 / WDCM 00083 / NCDC 279-56</strain>
        <plasmid evidence="1">pECL_B</plasmid>
    </source>
</reference>
<proteinExistence type="predicted"/>
<dbReference type="AlphaFoldDB" id="A0A0H3CUW4"/>
<name>A0A0H3CUW4_ENTCC</name>
<keyword evidence="2" id="KW-1185">Reference proteome</keyword>
<protein>
    <submittedName>
        <fullName evidence="1">Uncharacterized protein</fullName>
    </submittedName>
</protein>
<dbReference type="RefSeq" id="WP_013087301.1">
    <property type="nucleotide sequence ID" value="NC_014108.1"/>
</dbReference>
<dbReference type="EnsemblBacteria" id="ADF64993">
    <property type="protein sequence ID" value="ADF64993"/>
    <property type="gene ID" value="ECL_B031"/>
</dbReference>